<keyword evidence="2" id="KW-1133">Transmembrane helix</keyword>
<accession>A0AAD9K3F0</accession>
<evidence type="ECO:0000256" key="1">
    <source>
        <dbReference type="SAM" id="MobiDB-lite"/>
    </source>
</evidence>
<dbReference type="Proteomes" id="UP001208570">
    <property type="component" value="Unassembled WGS sequence"/>
</dbReference>
<evidence type="ECO:0000256" key="2">
    <source>
        <dbReference type="SAM" id="Phobius"/>
    </source>
</evidence>
<evidence type="ECO:0000313" key="4">
    <source>
        <dbReference type="Proteomes" id="UP001208570"/>
    </source>
</evidence>
<keyword evidence="4" id="KW-1185">Reference proteome</keyword>
<dbReference type="EMBL" id="JAODUP010000076">
    <property type="protein sequence ID" value="KAK2163640.1"/>
    <property type="molecule type" value="Genomic_DNA"/>
</dbReference>
<feature type="region of interest" description="Disordered" evidence="1">
    <location>
        <begin position="106"/>
        <end position="132"/>
    </location>
</feature>
<sequence length="148" mass="16015">MASYNLGEKEDRYTDLKMSSLSGNNSPISTQGATTSEVSHNRTYANPGGLNHRRLVIMVIIVIILVIFDTCAICCMTIKVVVMKASIDDSDHRITSLLQIRIPLQPENEGDQNVGSPGPAGPPGPMGPKGSSSAEAIQSLYYIFSRYL</sequence>
<feature type="transmembrane region" description="Helical" evidence="2">
    <location>
        <begin position="55"/>
        <end position="78"/>
    </location>
</feature>
<keyword evidence="2" id="KW-0812">Transmembrane</keyword>
<proteinExistence type="predicted"/>
<gene>
    <name evidence="3" type="ORF">LSH36_76g06003</name>
</gene>
<dbReference type="AlphaFoldDB" id="A0AAD9K3F0"/>
<comment type="caution">
    <text evidence="3">The sequence shown here is derived from an EMBL/GenBank/DDBJ whole genome shotgun (WGS) entry which is preliminary data.</text>
</comment>
<reference evidence="3" key="1">
    <citation type="journal article" date="2023" name="Mol. Biol. Evol.">
        <title>Third-Generation Sequencing Reveals the Adaptive Role of the Epigenome in Three Deep-Sea Polychaetes.</title>
        <authorList>
            <person name="Perez M."/>
            <person name="Aroh O."/>
            <person name="Sun Y."/>
            <person name="Lan Y."/>
            <person name="Juniper S.K."/>
            <person name="Young C.R."/>
            <person name="Angers B."/>
            <person name="Qian P.Y."/>
        </authorList>
    </citation>
    <scope>NUCLEOTIDE SEQUENCE</scope>
    <source>
        <strain evidence="3">P08H-3</strain>
    </source>
</reference>
<feature type="region of interest" description="Disordered" evidence="1">
    <location>
        <begin position="17"/>
        <end position="40"/>
    </location>
</feature>
<name>A0AAD9K3F0_9ANNE</name>
<protein>
    <submittedName>
        <fullName evidence="3">Uncharacterized protein</fullName>
    </submittedName>
</protein>
<evidence type="ECO:0000313" key="3">
    <source>
        <dbReference type="EMBL" id="KAK2163640.1"/>
    </source>
</evidence>
<organism evidence="3 4">
    <name type="scientific">Paralvinella palmiformis</name>
    <dbReference type="NCBI Taxonomy" id="53620"/>
    <lineage>
        <taxon>Eukaryota</taxon>
        <taxon>Metazoa</taxon>
        <taxon>Spiralia</taxon>
        <taxon>Lophotrochozoa</taxon>
        <taxon>Annelida</taxon>
        <taxon>Polychaeta</taxon>
        <taxon>Sedentaria</taxon>
        <taxon>Canalipalpata</taxon>
        <taxon>Terebellida</taxon>
        <taxon>Terebelliformia</taxon>
        <taxon>Alvinellidae</taxon>
        <taxon>Paralvinella</taxon>
    </lineage>
</organism>
<keyword evidence="2" id="KW-0472">Membrane</keyword>